<gene>
    <name evidence="2" type="ORF">G7026_03870</name>
</gene>
<sequence>MSRLQRLIAQCARNAPEPRGLDAWRQARPSELDAGEALPRRRSAERQPLAQGR</sequence>
<feature type="region of interest" description="Disordered" evidence="1">
    <location>
        <begin position="15"/>
        <end position="53"/>
    </location>
</feature>
<dbReference type="EMBL" id="JAAMRF010000002">
    <property type="protein sequence ID" value="MBA1272491.1"/>
    <property type="molecule type" value="Genomic_DNA"/>
</dbReference>
<dbReference type="Proteomes" id="UP000786387">
    <property type="component" value="Unassembled WGS sequence"/>
</dbReference>
<evidence type="ECO:0000313" key="3">
    <source>
        <dbReference type="Proteomes" id="UP000786387"/>
    </source>
</evidence>
<comment type="caution">
    <text evidence="2">The sequence shown here is derived from an EMBL/GenBank/DDBJ whole genome shotgun (WGS) entry which is preliminary data.</text>
</comment>
<keyword evidence="3" id="KW-1185">Reference proteome</keyword>
<protein>
    <submittedName>
        <fullName evidence="2">Uncharacterized protein</fullName>
    </submittedName>
</protein>
<organism evidence="2 3">
    <name type="scientific">Stutzerimonas azotifigens</name>
    <dbReference type="NCBI Taxonomy" id="291995"/>
    <lineage>
        <taxon>Bacteria</taxon>
        <taxon>Pseudomonadati</taxon>
        <taxon>Pseudomonadota</taxon>
        <taxon>Gammaproteobacteria</taxon>
        <taxon>Pseudomonadales</taxon>
        <taxon>Pseudomonadaceae</taxon>
        <taxon>Stutzerimonas</taxon>
    </lineage>
</organism>
<name>A0ABR5YX25_9GAMM</name>
<accession>A0ABR5YX25</accession>
<evidence type="ECO:0000256" key="1">
    <source>
        <dbReference type="SAM" id="MobiDB-lite"/>
    </source>
</evidence>
<dbReference type="RefSeq" id="WP_181069453.1">
    <property type="nucleotide sequence ID" value="NZ_JAAMRF010000002.1"/>
</dbReference>
<reference evidence="2 3" key="1">
    <citation type="submission" date="2020-02" db="EMBL/GenBank/DDBJ databases">
        <title>Synteny-based analysis reveals conserved mechanism for high triclosan tolerance in Pseudomonas, as well as instances of horizontal transfer.</title>
        <authorList>
            <person name="Mcfarland A.G."/>
            <person name="Bertucci H.K."/>
            <person name="Litmann E."/>
            <person name="Shen J."/>
            <person name="Huttenhower C."/>
            <person name="Hartmann E.M."/>
        </authorList>
    </citation>
    <scope>NUCLEOTIDE SEQUENCE [LARGE SCALE GENOMIC DNA]</scope>
    <source>
        <strain evidence="2 3">115A1</strain>
    </source>
</reference>
<proteinExistence type="predicted"/>
<evidence type="ECO:0000313" key="2">
    <source>
        <dbReference type="EMBL" id="MBA1272491.1"/>
    </source>
</evidence>